<dbReference type="Proteomes" id="UP000786185">
    <property type="component" value="Unassembled WGS sequence"/>
</dbReference>
<sequence length="99" mass="11543">KAVSIEDVYGIDTKSQEYYLTQIEILKSDRVAEEVIKRLNLISHPEFSLNSESEQSSNVMTNIKERFPILKSFKQGTTEISLEERNYRENRLVLKAFKS</sequence>
<protein>
    <submittedName>
        <fullName evidence="1">Chain-length determining protein</fullName>
    </submittedName>
</protein>
<proteinExistence type="predicted"/>
<accession>A0AAW4BKL4</accession>
<evidence type="ECO:0000313" key="1">
    <source>
        <dbReference type="EMBL" id="MBF4437354.1"/>
    </source>
</evidence>
<dbReference type="EMBL" id="SCLC01000877">
    <property type="protein sequence ID" value="MBF4437354.1"/>
    <property type="molecule type" value="Genomic_DNA"/>
</dbReference>
<feature type="non-terminal residue" evidence="1">
    <location>
        <position position="1"/>
    </location>
</feature>
<comment type="caution">
    <text evidence="1">The sequence shown here is derived from an EMBL/GenBank/DDBJ whole genome shotgun (WGS) entry which is preliminary data.</text>
</comment>
<gene>
    <name evidence="1" type="ORF">ERJ77_23305</name>
</gene>
<name>A0AAW4BKL4_VIBAN</name>
<reference evidence="1" key="1">
    <citation type="journal article" date="2021" name="PeerJ">
        <title>Analysis of 44 Vibrio anguillarum genomes reveals high genetic diversity.</title>
        <authorList>
            <person name="Hansen M.J."/>
            <person name="Dalsgaard I."/>
        </authorList>
    </citation>
    <scope>NUCLEOTIDE SEQUENCE</scope>
    <source>
        <strain evidence="1">850617-1/1</strain>
    </source>
</reference>
<organism evidence="1 2">
    <name type="scientific">Vibrio anguillarum</name>
    <name type="common">Listonella anguillarum</name>
    <dbReference type="NCBI Taxonomy" id="55601"/>
    <lineage>
        <taxon>Bacteria</taxon>
        <taxon>Pseudomonadati</taxon>
        <taxon>Pseudomonadota</taxon>
        <taxon>Gammaproteobacteria</taxon>
        <taxon>Vibrionales</taxon>
        <taxon>Vibrionaceae</taxon>
        <taxon>Vibrio</taxon>
    </lineage>
</organism>
<feature type="non-terminal residue" evidence="1">
    <location>
        <position position="99"/>
    </location>
</feature>
<dbReference type="AlphaFoldDB" id="A0AAW4BKL4"/>
<evidence type="ECO:0000313" key="2">
    <source>
        <dbReference type="Proteomes" id="UP000786185"/>
    </source>
</evidence>